<evidence type="ECO:0000313" key="2">
    <source>
        <dbReference type="Proteomes" id="UP001328107"/>
    </source>
</evidence>
<evidence type="ECO:0000313" key="1">
    <source>
        <dbReference type="EMBL" id="GMR35475.1"/>
    </source>
</evidence>
<name>A0AAN4ZEG1_9BILA</name>
<feature type="non-terminal residue" evidence="1">
    <location>
        <position position="64"/>
    </location>
</feature>
<proteinExistence type="predicted"/>
<sequence length="64" mass="7388">DNDIDRDPNLRKCGKNDQLYIINENFTINGGLRCSDDGSWHEIGDKNKVPIVKESVELVCIWKR</sequence>
<protein>
    <submittedName>
        <fullName evidence="1">Uncharacterized protein</fullName>
    </submittedName>
</protein>
<feature type="non-terminal residue" evidence="1">
    <location>
        <position position="1"/>
    </location>
</feature>
<organism evidence="1 2">
    <name type="scientific">Pristionchus mayeri</name>
    <dbReference type="NCBI Taxonomy" id="1317129"/>
    <lineage>
        <taxon>Eukaryota</taxon>
        <taxon>Metazoa</taxon>
        <taxon>Ecdysozoa</taxon>
        <taxon>Nematoda</taxon>
        <taxon>Chromadorea</taxon>
        <taxon>Rhabditida</taxon>
        <taxon>Rhabditina</taxon>
        <taxon>Diplogasteromorpha</taxon>
        <taxon>Diplogasteroidea</taxon>
        <taxon>Neodiplogasteridae</taxon>
        <taxon>Pristionchus</taxon>
    </lineage>
</organism>
<reference evidence="2" key="1">
    <citation type="submission" date="2022-10" db="EMBL/GenBank/DDBJ databases">
        <title>Genome assembly of Pristionchus species.</title>
        <authorList>
            <person name="Yoshida K."/>
            <person name="Sommer R.J."/>
        </authorList>
    </citation>
    <scope>NUCLEOTIDE SEQUENCE [LARGE SCALE GENOMIC DNA]</scope>
    <source>
        <strain evidence="2">RS5460</strain>
    </source>
</reference>
<dbReference type="AlphaFoldDB" id="A0AAN4ZEG1"/>
<dbReference type="EMBL" id="BTRK01000002">
    <property type="protein sequence ID" value="GMR35475.1"/>
    <property type="molecule type" value="Genomic_DNA"/>
</dbReference>
<gene>
    <name evidence="1" type="ORF">PMAYCL1PPCAC_05670</name>
</gene>
<accession>A0AAN4ZEG1</accession>
<dbReference type="Proteomes" id="UP001328107">
    <property type="component" value="Unassembled WGS sequence"/>
</dbReference>
<keyword evidence="2" id="KW-1185">Reference proteome</keyword>
<comment type="caution">
    <text evidence="1">The sequence shown here is derived from an EMBL/GenBank/DDBJ whole genome shotgun (WGS) entry which is preliminary data.</text>
</comment>